<dbReference type="AlphaFoldDB" id="A0A9W6ET30"/>
<evidence type="ECO:0000256" key="1">
    <source>
        <dbReference type="ARBA" id="ARBA00007435"/>
    </source>
</evidence>
<protein>
    <submittedName>
        <fullName evidence="3">UPF0213 protein</fullName>
    </submittedName>
</protein>
<dbReference type="Gene3D" id="3.40.1440.10">
    <property type="entry name" value="GIY-YIG endonuclease"/>
    <property type="match status" value="1"/>
</dbReference>
<dbReference type="InterPro" id="IPR000305">
    <property type="entry name" value="GIY-YIG_endonuc"/>
</dbReference>
<dbReference type="InterPro" id="IPR035901">
    <property type="entry name" value="GIY-YIG_endonuc_sf"/>
</dbReference>
<dbReference type="RefSeq" id="WP_286136420.1">
    <property type="nucleotide sequence ID" value="NZ_BRPL01000002.1"/>
</dbReference>
<gene>
    <name evidence="3" type="ORF">WR164_09370</name>
</gene>
<evidence type="ECO:0000259" key="2">
    <source>
        <dbReference type="PROSITE" id="PS50164"/>
    </source>
</evidence>
<reference evidence="3" key="1">
    <citation type="submission" date="2022-07" db="EMBL/GenBank/DDBJ databases">
        <authorList>
            <person name="Kouya T."/>
            <person name="Ishiyama Y."/>
        </authorList>
    </citation>
    <scope>NUCLEOTIDE SEQUENCE</scope>
    <source>
        <strain evidence="3">WR16-4</strain>
    </source>
</reference>
<comment type="caution">
    <text evidence="3">The sequence shown here is derived from an EMBL/GenBank/DDBJ whole genome shotgun (WGS) entry which is preliminary data.</text>
</comment>
<proteinExistence type="inferred from homology"/>
<name>A0A9W6ET30_9LACO</name>
<evidence type="ECO:0000313" key="3">
    <source>
        <dbReference type="EMBL" id="GLB46958.1"/>
    </source>
</evidence>
<dbReference type="InterPro" id="IPR050190">
    <property type="entry name" value="UPF0213_domain"/>
</dbReference>
<dbReference type="EMBL" id="BRPL01000002">
    <property type="protein sequence ID" value="GLB46958.1"/>
    <property type="molecule type" value="Genomic_DNA"/>
</dbReference>
<dbReference type="PANTHER" id="PTHR34477:SF1">
    <property type="entry name" value="UPF0213 PROTEIN YHBQ"/>
    <property type="match status" value="1"/>
</dbReference>
<dbReference type="SUPFAM" id="SSF82771">
    <property type="entry name" value="GIY-YIG endonuclease"/>
    <property type="match status" value="1"/>
</dbReference>
<keyword evidence="4" id="KW-1185">Reference proteome</keyword>
<sequence length="97" mass="11463">MASKFYVYVLLCNDGSLYCGFSTDVIQRFKRHQAGKGAKYTRSHPPLMILYDWEYKTKGMALHKEWEFKRLNRHQKLMKLKSSGVQIEKILTKYGLN</sequence>
<organism evidence="3 4">
    <name type="scientific">Philodulcilactobacillus myokoensis</name>
    <dbReference type="NCBI Taxonomy" id="2929573"/>
    <lineage>
        <taxon>Bacteria</taxon>
        <taxon>Bacillati</taxon>
        <taxon>Bacillota</taxon>
        <taxon>Bacilli</taxon>
        <taxon>Lactobacillales</taxon>
        <taxon>Lactobacillaceae</taxon>
        <taxon>Philodulcilactobacillus</taxon>
    </lineage>
</organism>
<accession>A0A9W6ET30</accession>
<comment type="similarity">
    <text evidence="1">Belongs to the UPF0213 family.</text>
</comment>
<dbReference type="PANTHER" id="PTHR34477">
    <property type="entry name" value="UPF0213 PROTEIN YHBQ"/>
    <property type="match status" value="1"/>
</dbReference>
<dbReference type="Pfam" id="PF01541">
    <property type="entry name" value="GIY-YIG"/>
    <property type="match status" value="1"/>
</dbReference>
<reference evidence="3" key="2">
    <citation type="journal article" date="2023" name="PLoS ONE">
        <title>Philodulcilactobacillus myokoensis gen. nov., sp. nov., a fructophilic, acidophilic, and agar-phobic lactic acid bacterium isolated from fermented vegetable extracts.</title>
        <authorList>
            <person name="Kouya T."/>
            <person name="Ishiyama Y."/>
            <person name="Ohashi S."/>
            <person name="Kumakubo R."/>
            <person name="Yamazaki T."/>
            <person name="Otaki T."/>
        </authorList>
    </citation>
    <scope>NUCLEOTIDE SEQUENCE</scope>
    <source>
        <strain evidence="3">WR16-4</strain>
    </source>
</reference>
<feature type="domain" description="GIY-YIG" evidence="2">
    <location>
        <begin position="3"/>
        <end position="80"/>
    </location>
</feature>
<dbReference type="CDD" id="cd10456">
    <property type="entry name" value="GIY-YIG_UPF0213"/>
    <property type="match status" value="1"/>
</dbReference>
<dbReference type="Proteomes" id="UP001144204">
    <property type="component" value="Unassembled WGS sequence"/>
</dbReference>
<evidence type="ECO:0000313" key="4">
    <source>
        <dbReference type="Proteomes" id="UP001144204"/>
    </source>
</evidence>
<dbReference type="PROSITE" id="PS50164">
    <property type="entry name" value="GIY_YIG"/>
    <property type="match status" value="1"/>
</dbReference>